<dbReference type="PANTHER" id="PTHR48083">
    <property type="entry name" value="MEDIUM-CHAIN SPECIFIC ACYL-COA DEHYDROGENASE, MITOCHONDRIAL-RELATED"/>
    <property type="match status" value="1"/>
</dbReference>
<dbReference type="InterPro" id="IPR036250">
    <property type="entry name" value="AcylCo_DH-like_C"/>
</dbReference>
<dbReference type="SUPFAM" id="SSF47203">
    <property type="entry name" value="Acyl-CoA dehydrogenase C-terminal domain-like"/>
    <property type="match status" value="1"/>
</dbReference>
<name>A0AA39TFA1_ACESA</name>
<gene>
    <name evidence="4" type="ORF">LWI29_017332</name>
</gene>
<dbReference type="AlphaFoldDB" id="A0AA39TFA1"/>
<evidence type="ECO:0000313" key="4">
    <source>
        <dbReference type="EMBL" id="KAK0607609.1"/>
    </source>
</evidence>
<dbReference type="Gene3D" id="1.20.140.10">
    <property type="entry name" value="Butyryl-CoA Dehydrogenase, subunit A, domain 3"/>
    <property type="match status" value="1"/>
</dbReference>
<dbReference type="PANTHER" id="PTHR48083:SF13">
    <property type="entry name" value="ACYL-COA DEHYDROGENASE FAMILY MEMBER 11"/>
    <property type="match status" value="1"/>
</dbReference>
<sequence>MENDMNFPFEVHGIMVFVFIHINQPHYEIFFSNGSIIHGTCSSTKHSADGTRYGNAMQVHGGAGLSSDTILERLRATAKTLRIADGPDEMHLGIPLPSWNYRAKL</sequence>
<keyword evidence="2" id="KW-0560">Oxidoreductase</keyword>
<keyword evidence="5" id="KW-1185">Reference proteome</keyword>
<dbReference type="EMBL" id="JAUESC010000001">
    <property type="protein sequence ID" value="KAK0607609.1"/>
    <property type="molecule type" value="Genomic_DNA"/>
</dbReference>
<evidence type="ECO:0000259" key="3">
    <source>
        <dbReference type="Pfam" id="PF00441"/>
    </source>
</evidence>
<dbReference type="Proteomes" id="UP001168877">
    <property type="component" value="Unassembled WGS sequence"/>
</dbReference>
<dbReference type="GO" id="GO:0003995">
    <property type="term" value="F:acyl-CoA dehydrogenase activity"/>
    <property type="evidence" value="ECO:0007669"/>
    <property type="project" value="TreeGrafter"/>
</dbReference>
<evidence type="ECO:0000256" key="1">
    <source>
        <dbReference type="ARBA" id="ARBA00022630"/>
    </source>
</evidence>
<dbReference type="GO" id="GO:0005737">
    <property type="term" value="C:cytoplasm"/>
    <property type="evidence" value="ECO:0007669"/>
    <property type="project" value="TreeGrafter"/>
</dbReference>
<organism evidence="4 5">
    <name type="scientific">Acer saccharum</name>
    <name type="common">Sugar maple</name>
    <dbReference type="NCBI Taxonomy" id="4024"/>
    <lineage>
        <taxon>Eukaryota</taxon>
        <taxon>Viridiplantae</taxon>
        <taxon>Streptophyta</taxon>
        <taxon>Embryophyta</taxon>
        <taxon>Tracheophyta</taxon>
        <taxon>Spermatophyta</taxon>
        <taxon>Magnoliopsida</taxon>
        <taxon>eudicotyledons</taxon>
        <taxon>Gunneridae</taxon>
        <taxon>Pentapetalae</taxon>
        <taxon>rosids</taxon>
        <taxon>malvids</taxon>
        <taxon>Sapindales</taxon>
        <taxon>Sapindaceae</taxon>
        <taxon>Hippocastanoideae</taxon>
        <taxon>Acereae</taxon>
        <taxon>Acer</taxon>
    </lineage>
</organism>
<evidence type="ECO:0000256" key="2">
    <source>
        <dbReference type="ARBA" id="ARBA00023002"/>
    </source>
</evidence>
<dbReference type="InterPro" id="IPR009075">
    <property type="entry name" value="AcylCo_DH/oxidase_C"/>
</dbReference>
<keyword evidence="1" id="KW-0285">Flavoprotein</keyword>
<proteinExistence type="predicted"/>
<feature type="domain" description="Acyl-CoA dehydrogenase/oxidase C-terminal" evidence="3">
    <location>
        <begin position="54"/>
        <end position="94"/>
    </location>
</feature>
<accession>A0AA39TFA1</accession>
<dbReference type="GO" id="GO:0033539">
    <property type="term" value="P:fatty acid beta-oxidation using acyl-CoA dehydrogenase"/>
    <property type="evidence" value="ECO:0007669"/>
    <property type="project" value="TreeGrafter"/>
</dbReference>
<dbReference type="InterPro" id="IPR050741">
    <property type="entry name" value="Acyl-CoA_dehydrogenase"/>
</dbReference>
<reference evidence="4" key="1">
    <citation type="journal article" date="2022" name="Plant J.">
        <title>Strategies of tolerance reflected in two North American maple genomes.</title>
        <authorList>
            <person name="McEvoy S.L."/>
            <person name="Sezen U.U."/>
            <person name="Trouern-Trend A."/>
            <person name="McMahon S.M."/>
            <person name="Schaberg P.G."/>
            <person name="Yang J."/>
            <person name="Wegrzyn J.L."/>
            <person name="Swenson N.G."/>
        </authorList>
    </citation>
    <scope>NUCLEOTIDE SEQUENCE</scope>
    <source>
        <strain evidence="4">NS2018</strain>
    </source>
</reference>
<reference evidence="4" key="2">
    <citation type="submission" date="2023-06" db="EMBL/GenBank/DDBJ databases">
        <authorList>
            <person name="Swenson N.G."/>
            <person name="Wegrzyn J.L."/>
            <person name="Mcevoy S.L."/>
        </authorList>
    </citation>
    <scope>NUCLEOTIDE SEQUENCE</scope>
    <source>
        <strain evidence="4">NS2018</strain>
        <tissue evidence="4">Leaf</tissue>
    </source>
</reference>
<evidence type="ECO:0000313" key="5">
    <source>
        <dbReference type="Proteomes" id="UP001168877"/>
    </source>
</evidence>
<protein>
    <recommendedName>
        <fullName evidence="3">Acyl-CoA dehydrogenase/oxidase C-terminal domain-containing protein</fullName>
    </recommendedName>
</protein>
<dbReference type="Pfam" id="PF00441">
    <property type="entry name" value="Acyl-CoA_dh_1"/>
    <property type="match status" value="1"/>
</dbReference>
<comment type="caution">
    <text evidence="4">The sequence shown here is derived from an EMBL/GenBank/DDBJ whole genome shotgun (WGS) entry which is preliminary data.</text>
</comment>